<dbReference type="GO" id="GO:0006816">
    <property type="term" value="P:calcium ion transport"/>
    <property type="evidence" value="ECO:0007669"/>
    <property type="project" value="TreeGrafter"/>
</dbReference>
<comment type="subcellular location">
    <subcellularLocation>
        <location evidence="1">Membrane</location>
    </subcellularLocation>
</comment>
<dbReference type="AlphaFoldDB" id="A0A3M6U5I4"/>
<dbReference type="OrthoDB" id="5985337at2759"/>
<dbReference type="InterPro" id="IPR002859">
    <property type="entry name" value="PKD/REJ-like"/>
</dbReference>
<proteinExistence type="predicted"/>
<dbReference type="GO" id="GO:0005261">
    <property type="term" value="F:monoatomic cation channel activity"/>
    <property type="evidence" value="ECO:0007669"/>
    <property type="project" value="TreeGrafter"/>
</dbReference>
<dbReference type="InterPro" id="IPR046338">
    <property type="entry name" value="GAIN_dom_sf"/>
</dbReference>
<protein>
    <recommendedName>
        <fullName evidence="7">PKD/REJ-like domain-containing protein</fullName>
    </recommendedName>
</protein>
<keyword evidence="3" id="KW-0677">Repeat</keyword>
<organism evidence="8 9">
    <name type="scientific">Pocillopora damicornis</name>
    <name type="common">Cauliflower coral</name>
    <name type="synonym">Millepora damicornis</name>
    <dbReference type="NCBI Taxonomy" id="46731"/>
    <lineage>
        <taxon>Eukaryota</taxon>
        <taxon>Metazoa</taxon>
        <taxon>Cnidaria</taxon>
        <taxon>Anthozoa</taxon>
        <taxon>Hexacorallia</taxon>
        <taxon>Scleractinia</taxon>
        <taxon>Astrocoeniina</taxon>
        <taxon>Pocilloporidae</taxon>
        <taxon>Pocillopora</taxon>
    </lineage>
</organism>
<keyword evidence="9" id="KW-1185">Reference proteome</keyword>
<feature type="non-terminal residue" evidence="8">
    <location>
        <position position="1"/>
    </location>
</feature>
<evidence type="ECO:0000256" key="2">
    <source>
        <dbReference type="ARBA" id="ARBA00022692"/>
    </source>
</evidence>
<evidence type="ECO:0000259" key="7">
    <source>
        <dbReference type="Pfam" id="PF02010"/>
    </source>
</evidence>
<dbReference type="EMBL" id="RCHS01002221">
    <property type="protein sequence ID" value="RMX48955.1"/>
    <property type="molecule type" value="Genomic_DNA"/>
</dbReference>
<sequence>SSLISTTSPDSTSVISPSATVTVLASSSVQIVYAPAPQVTSVKFSETAAKILIQFNVEVQFVSAEETCDEFFIPAALTTLGSYPQCRLSHTQELQIIPGVGANISVGDLLEFKAGVFKARNEEYGKFLNGSFAVNLPDVPLKPVPVIKGPNVLSSCGNLSLSGTQSFGSGGRPLIIKWSLISPNSGSDFIAITNILSNLSSQDDRVKIPGSLFEANKTYLFKLEVANFLNTSRFEETSHSVIKVSDPVPELTLSSSIDLSEGEVFVSEDFHIRTTVTVAPCANDTRVDFSWAVTCSDASAKKRVEFSAAFNATRYQSTLKITKGLLTGEVDCTFTVTVRMKYNPSVKTSMSQVIKALPSPLEAAILGGDRLIGRNSGSIKLDAKTLTIDPDRTKHELSCSWSCAVQSGGLCNSTVNNELIFSAVYGCIIAVQSNHFFAGKTYIISVNVTKGFRSAAASIKLTVVEGNPPAVWVNAAHIRMNSNDRLKLQGYYKTNTEPAKVEWSSSQEQGFSFVELSGYNPATSFNPGNDSFVLLTLPVNLLKPDSKYRFKLTVNDGSEEGVASLTVEVRKGPTARPSAGLSVSPSSVQALDVVTLSAPGWETDLDAFPLRYSFGLLVEKDVCETFGIPSSDSEREQMVPQGSGPDYILPLCVVVLDKFDSFKIATFNITSSPPSSDVLTPNALERLLQNAVDDPLQSGDVDAALGAIMSIVGTVQQSNNTEDEVRNNISRRTEEIVFDILESTVIDQDIAFPLLSVLVKTNVTASDNSSRTANAAVIILQGLDDKPLPDDLAGNFYSWIADLADDSIDNNDGLKETVGDALEKFADNIGTDLQCGDPPREVSDDRLGSVKVQVAGLKGEIVSSSKPGAPRFDPGPQLTKEYSGLRKCGEGKICCGVFLKMVRYKKDLIVADKSKQRDDSQVVSSQIIGVDLRDPITKTPIVIQSLTHPLKLVFIILSVPKDKKLGCVYFDEDKKVWVKTGLKAIGLVSSEFTCESTHATYFAPSHDSVVTKEQSSTDLTRGIVGLVMGFLMGIVAVLLVLLFIWWKRKQKVTTELPQLDHRL</sequence>
<reference evidence="8 9" key="1">
    <citation type="journal article" date="2018" name="Sci. Rep.">
        <title>Comparative analysis of the Pocillopora damicornis genome highlights role of immune system in coral evolution.</title>
        <authorList>
            <person name="Cunning R."/>
            <person name="Bay R.A."/>
            <person name="Gillette P."/>
            <person name="Baker A.C."/>
            <person name="Traylor-Knowles N."/>
        </authorList>
    </citation>
    <scope>NUCLEOTIDE SEQUENCE [LARGE SCALE GENOMIC DNA]</scope>
    <source>
        <strain evidence="8">RSMAS</strain>
        <tissue evidence="8">Whole animal</tissue>
    </source>
</reference>
<dbReference type="PANTHER" id="PTHR46730">
    <property type="entry name" value="POLYCYSTIN-1"/>
    <property type="match status" value="1"/>
</dbReference>
<feature type="transmembrane region" description="Helical" evidence="6">
    <location>
        <begin position="1023"/>
        <end position="1046"/>
    </location>
</feature>
<evidence type="ECO:0000313" key="8">
    <source>
        <dbReference type="EMBL" id="RMX48955.1"/>
    </source>
</evidence>
<dbReference type="PANTHER" id="PTHR46730:SF1">
    <property type="entry name" value="PLAT DOMAIN-CONTAINING PROTEIN"/>
    <property type="match status" value="1"/>
</dbReference>
<dbReference type="Gene3D" id="2.60.220.50">
    <property type="match status" value="1"/>
</dbReference>
<evidence type="ECO:0000256" key="3">
    <source>
        <dbReference type="ARBA" id="ARBA00022737"/>
    </source>
</evidence>
<dbReference type="Proteomes" id="UP000275408">
    <property type="component" value="Unassembled WGS sequence"/>
</dbReference>
<evidence type="ECO:0000256" key="5">
    <source>
        <dbReference type="ARBA" id="ARBA00023136"/>
    </source>
</evidence>
<feature type="domain" description="PKD/REJ-like" evidence="7">
    <location>
        <begin position="275"/>
        <end position="706"/>
    </location>
</feature>
<evidence type="ECO:0000256" key="1">
    <source>
        <dbReference type="ARBA" id="ARBA00004370"/>
    </source>
</evidence>
<gene>
    <name evidence="8" type="ORF">pdam_00008273</name>
</gene>
<keyword evidence="2 6" id="KW-0812">Transmembrane</keyword>
<accession>A0A3M6U5I4</accession>
<keyword evidence="4 6" id="KW-1133">Transmembrane helix</keyword>
<keyword evidence="5 6" id="KW-0472">Membrane</keyword>
<name>A0A3M6U5I4_POCDA</name>
<dbReference type="GO" id="GO:0005886">
    <property type="term" value="C:plasma membrane"/>
    <property type="evidence" value="ECO:0007669"/>
    <property type="project" value="TreeGrafter"/>
</dbReference>
<comment type="caution">
    <text evidence="8">The sequence shown here is derived from an EMBL/GenBank/DDBJ whole genome shotgun (WGS) entry which is preliminary data.</text>
</comment>
<evidence type="ECO:0000256" key="4">
    <source>
        <dbReference type="ARBA" id="ARBA00022989"/>
    </source>
</evidence>
<dbReference type="Pfam" id="PF02010">
    <property type="entry name" value="REJ"/>
    <property type="match status" value="1"/>
</dbReference>
<evidence type="ECO:0000256" key="6">
    <source>
        <dbReference type="SAM" id="Phobius"/>
    </source>
</evidence>
<evidence type="ECO:0000313" key="9">
    <source>
        <dbReference type="Proteomes" id="UP000275408"/>
    </source>
</evidence>